<dbReference type="Proteomes" id="UP001190700">
    <property type="component" value="Unassembled WGS sequence"/>
</dbReference>
<evidence type="ECO:0000313" key="1">
    <source>
        <dbReference type="EMBL" id="KAK3280854.1"/>
    </source>
</evidence>
<proteinExistence type="predicted"/>
<evidence type="ECO:0000313" key="2">
    <source>
        <dbReference type="Proteomes" id="UP001190700"/>
    </source>
</evidence>
<sequence length="85" mass="9865">MAFIEEFLRHAIKATMEKPEDRDAAFYEHITKTTEACAKLKSEWEAPTKTWGFWKNEKNNGAYKYQLDPSLPKLPGRRVLFSDAA</sequence>
<organism evidence="1 2">
    <name type="scientific">Cymbomonas tetramitiformis</name>
    <dbReference type="NCBI Taxonomy" id="36881"/>
    <lineage>
        <taxon>Eukaryota</taxon>
        <taxon>Viridiplantae</taxon>
        <taxon>Chlorophyta</taxon>
        <taxon>Pyramimonadophyceae</taxon>
        <taxon>Pyramimonadales</taxon>
        <taxon>Pyramimonadaceae</taxon>
        <taxon>Cymbomonas</taxon>
    </lineage>
</organism>
<dbReference type="Pfam" id="PF17250">
    <property type="entry name" value="NDUFB11"/>
    <property type="match status" value="1"/>
</dbReference>
<dbReference type="PANTHER" id="PTHR37709:SF1">
    <property type="entry name" value="EXPRESSED PROTEIN"/>
    <property type="match status" value="1"/>
</dbReference>
<gene>
    <name evidence="1" type="ORF">CYMTET_11325</name>
</gene>
<dbReference type="EMBL" id="LGRX02004233">
    <property type="protein sequence ID" value="KAK3280854.1"/>
    <property type="molecule type" value="Genomic_DNA"/>
</dbReference>
<keyword evidence="2" id="KW-1185">Reference proteome</keyword>
<protein>
    <submittedName>
        <fullName evidence="1">Uncharacterized protein</fullName>
    </submittedName>
</protein>
<reference evidence="1 2" key="1">
    <citation type="journal article" date="2015" name="Genome Biol. Evol.">
        <title>Comparative Genomics of a Bacterivorous Green Alga Reveals Evolutionary Causalities and Consequences of Phago-Mixotrophic Mode of Nutrition.</title>
        <authorList>
            <person name="Burns J.A."/>
            <person name="Paasch A."/>
            <person name="Narechania A."/>
            <person name="Kim E."/>
        </authorList>
    </citation>
    <scope>NUCLEOTIDE SEQUENCE [LARGE SCALE GENOMIC DNA]</scope>
    <source>
        <strain evidence="1 2">PLY_AMNH</strain>
    </source>
</reference>
<dbReference type="InterPro" id="IPR035204">
    <property type="entry name" value="NDUFB11"/>
</dbReference>
<dbReference type="AlphaFoldDB" id="A0AAE0GMI9"/>
<name>A0AAE0GMI9_9CHLO</name>
<accession>A0AAE0GMI9</accession>
<dbReference type="PANTHER" id="PTHR37709">
    <property type="entry name" value="EXPRESSED PROTEIN"/>
    <property type="match status" value="1"/>
</dbReference>
<comment type="caution">
    <text evidence="1">The sequence shown here is derived from an EMBL/GenBank/DDBJ whole genome shotgun (WGS) entry which is preliminary data.</text>
</comment>